<proteinExistence type="predicted"/>
<sequence>MDNGREDECSDCSLELANRKTVKGFHVFIDLSPVYRKLIYRDNNDELMGAVYLQVSIISQALIFVTRSRSWSFVERPGALLMIAFVIAQLVSLIGR</sequence>
<protein>
    <submittedName>
        <fullName evidence="3">Uncharacterized protein</fullName>
    </submittedName>
</protein>
<keyword evidence="2" id="KW-0472">Membrane</keyword>
<dbReference type="AlphaFoldDB" id="A0A8S9RF18"/>
<evidence type="ECO:0000313" key="4">
    <source>
        <dbReference type="Proteomes" id="UP000712600"/>
    </source>
</evidence>
<dbReference type="Proteomes" id="UP000712600">
    <property type="component" value="Unassembled WGS sequence"/>
</dbReference>
<comment type="caution">
    <text evidence="3">The sequence shown here is derived from an EMBL/GenBank/DDBJ whole genome shotgun (WGS) entry which is preliminary data.</text>
</comment>
<keyword evidence="2" id="KW-1133">Transmembrane helix</keyword>
<evidence type="ECO:0000313" key="3">
    <source>
        <dbReference type="EMBL" id="KAF3571473.1"/>
    </source>
</evidence>
<feature type="transmembrane region" description="Helical" evidence="2">
    <location>
        <begin position="78"/>
        <end position="95"/>
    </location>
</feature>
<dbReference type="Gene3D" id="1.20.1110.10">
    <property type="entry name" value="Calcium-transporting ATPase, transmembrane domain"/>
    <property type="match status" value="1"/>
</dbReference>
<organism evidence="3 4">
    <name type="scientific">Brassica cretica</name>
    <name type="common">Mustard</name>
    <dbReference type="NCBI Taxonomy" id="69181"/>
    <lineage>
        <taxon>Eukaryota</taxon>
        <taxon>Viridiplantae</taxon>
        <taxon>Streptophyta</taxon>
        <taxon>Embryophyta</taxon>
        <taxon>Tracheophyta</taxon>
        <taxon>Spermatophyta</taxon>
        <taxon>Magnoliopsida</taxon>
        <taxon>eudicotyledons</taxon>
        <taxon>Gunneridae</taxon>
        <taxon>Pentapetalae</taxon>
        <taxon>rosids</taxon>
        <taxon>malvids</taxon>
        <taxon>Brassicales</taxon>
        <taxon>Brassicaceae</taxon>
        <taxon>Brassiceae</taxon>
        <taxon>Brassica</taxon>
    </lineage>
</organism>
<evidence type="ECO:0000256" key="1">
    <source>
        <dbReference type="ARBA" id="ARBA00022842"/>
    </source>
</evidence>
<gene>
    <name evidence="3" type="ORF">F2Q69_00058975</name>
</gene>
<name>A0A8S9RF18_BRACR</name>
<reference evidence="3" key="1">
    <citation type="submission" date="2019-12" db="EMBL/GenBank/DDBJ databases">
        <title>Genome sequencing and annotation of Brassica cretica.</title>
        <authorList>
            <person name="Studholme D.J."/>
            <person name="Sarris P."/>
        </authorList>
    </citation>
    <scope>NUCLEOTIDE SEQUENCE</scope>
    <source>
        <strain evidence="3">PFS-109/04</strain>
        <tissue evidence="3">Leaf</tissue>
    </source>
</reference>
<feature type="transmembrane region" description="Helical" evidence="2">
    <location>
        <begin position="47"/>
        <end position="66"/>
    </location>
</feature>
<keyword evidence="1" id="KW-0460">Magnesium</keyword>
<evidence type="ECO:0000256" key="2">
    <source>
        <dbReference type="SAM" id="Phobius"/>
    </source>
</evidence>
<keyword evidence="2" id="KW-0812">Transmembrane</keyword>
<dbReference type="EMBL" id="QGKX02000095">
    <property type="protein sequence ID" value="KAF3571473.1"/>
    <property type="molecule type" value="Genomic_DNA"/>
</dbReference>
<accession>A0A8S9RF18</accession>
<dbReference type="PANTHER" id="PTHR42861">
    <property type="entry name" value="CALCIUM-TRANSPORTING ATPASE"/>
    <property type="match status" value="1"/>
</dbReference>